<feature type="domain" description="G-protein coupled receptors family 1 profile" evidence="11">
    <location>
        <begin position="50"/>
        <end position="356"/>
    </location>
</feature>
<dbReference type="GO" id="GO:0005000">
    <property type="term" value="F:vasopressin receptor activity"/>
    <property type="evidence" value="ECO:0007669"/>
    <property type="project" value="InterPro"/>
</dbReference>
<dbReference type="CDD" id="cd15196">
    <property type="entry name" value="7tmA_Vasopressin_Oxytocin"/>
    <property type="match status" value="1"/>
</dbReference>
<dbReference type="EMBL" id="KY607912">
    <property type="protein sequence ID" value="ATG31106.1"/>
    <property type="molecule type" value="mRNA"/>
</dbReference>
<evidence type="ECO:0000256" key="3">
    <source>
        <dbReference type="ARBA" id="ARBA00022692"/>
    </source>
</evidence>
<dbReference type="PANTHER" id="PTHR24241:SF161">
    <property type="entry name" value="G-PROTEIN COUPLED RECEPTORS FAMILY 1 PROFILE DOMAIN-CONTAINING PROTEIN"/>
    <property type="match status" value="1"/>
</dbReference>
<evidence type="ECO:0000259" key="11">
    <source>
        <dbReference type="PROSITE" id="PS50262"/>
    </source>
</evidence>
<keyword evidence="6 10" id="KW-0472">Membrane</keyword>
<keyword evidence="2" id="KW-1003">Cell membrane</keyword>
<feature type="transmembrane region" description="Helical" evidence="10">
    <location>
        <begin position="71"/>
        <end position="91"/>
    </location>
</feature>
<dbReference type="GO" id="GO:0032870">
    <property type="term" value="P:cellular response to hormone stimulus"/>
    <property type="evidence" value="ECO:0007669"/>
    <property type="project" value="TreeGrafter"/>
</dbReference>
<dbReference type="GO" id="GO:0042277">
    <property type="term" value="F:peptide binding"/>
    <property type="evidence" value="ECO:0007669"/>
    <property type="project" value="TreeGrafter"/>
</dbReference>
<comment type="similarity">
    <text evidence="10">Belongs to the G-protein coupled receptor 1 family. Vasopressin/oxytocin receptor subfamily.</text>
</comment>
<accession>A0A291FE84</accession>
<name>A0A291FE84_PLADU</name>
<keyword evidence="5 10" id="KW-0297">G-protein coupled receptor</keyword>
<evidence type="ECO:0000256" key="10">
    <source>
        <dbReference type="RuleBase" id="RU046427"/>
    </source>
</evidence>
<reference evidence="12" key="1">
    <citation type="submission" date="2017-02" db="EMBL/GenBank/DDBJ databases">
        <title>Synaptic and peptidergic connectome of a neurosecretory center in the annelid brain.</title>
        <authorList>
            <person name="Williams E.A."/>
            <person name="Veraszto C."/>
            <person name="Jasek S."/>
            <person name="Shahidi R."/>
            <person name="Bauknecht P."/>
            <person name="Conzelmann M."/>
            <person name="Jekely G."/>
        </authorList>
    </citation>
    <scope>NUCLEOTIDE SEQUENCE</scope>
</reference>
<evidence type="ECO:0000256" key="9">
    <source>
        <dbReference type="ARBA" id="ARBA00023224"/>
    </source>
</evidence>
<dbReference type="AlphaFoldDB" id="A0A291FE84"/>
<evidence type="ECO:0000256" key="7">
    <source>
        <dbReference type="ARBA" id="ARBA00023170"/>
    </source>
</evidence>
<dbReference type="InterPro" id="IPR000276">
    <property type="entry name" value="GPCR_Rhodpsn"/>
</dbReference>
<evidence type="ECO:0000313" key="12">
    <source>
        <dbReference type="EMBL" id="ATG31106.1"/>
    </source>
</evidence>
<dbReference type="PRINTS" id="PR00896">
    <property type="entry name" value="VASOPRESSINR"/>
</dbReference>
<dbReference type="Pfam" id="PF00001">
    <property type="entry name" value="7tm_1"/>
    <property type="match status" value="1"/>
</dbReference>
<keyword evidence="9 10" id="KW-0807">Transducer</keyword>
<evidence type="ECO:0000256" key="5">
    <source>
        <dbReference type="ARBA" id="ARBA00023040"/>
    </source>
</evidence>
<sequence length="396" mass="44811">METVSSGDNVIMDVVNISNTSSPIVYSRNEELAKIEITVQSLILTLAVFGNGVVLLVLVTQKKKLSRMNMMIAHLSLADLFVAFFNVLPQLIWDITFRFHGGDFLCRSVKFFQVVAMYASSYVLLTTAIDRYLAIVHPLSVQTWTSKKTHLMVAMAWLLSLLFSVPQLAIFSYQEIKLGSGVYDCWGVFHPEWTLQLYVTWITVAIYIGPFVLLVIAYGRICYVVWKSFKFKEDNSRSQNSSHQNARPQRTRSQKLAFNDLDDRGDLLKNKMADGPVAKWPADGTVRAHVRGVSRAKLKTVKLTLAVIACYLICWGPFFISQMWAAWDPNAPFSGPVMTINVLLASLNSCTNPWIYLIFTDNLCSKMHRIFSGKFYNPVQTSSRTNVASSFFNFQD</sequence>
<feature type="transmembrane region" description="Helical" evidence="10">
    <location>
        <begin position="150"/>
        <end position="173"/>
    </location>
</feature>
<feature type="transmembrane region" description="Helical" evidence="10">
    <location>
        <begin position="303"/>
        <end position="325"/>
    </location>
</feature>
<dbReference type="InterPro" id="IPR017452">
    <property type="entry name" value="GPCR_Rhodpsn_7TM"/>
</dbReference>
<comment type="subcellular location">
    <subcellularLocation>
        <location evidence="1 10">Cell membrane</location>
        <topology evidence="1 10">Multi-pass membrane protein</topology>
    </subcellularLocation>
</comment>
<dbReference type="Gene3D" id="1.20.1070.10">
    <property type="entry name" value="Rhodopsin 7-helix transmembrane proteins"/>
    <property type="match status" value="1"/>
</dbReference>
<evidence type="ECO:0000256" key="1">
    <source>
        <dbReference type="ARBA" id="ARBA00004651"/>
    </source>
</evidence>
<dbReference type="PROSITE" id="PS00237">
    <property type="entry name" value="G_PROTEIN_RECEP_F1_1"/>
    <property type="match status" value="1"/>
</dbReference>
<feature type="transmembrane region" description="Helical" evidence="10">
    <location>
        <begin position="337"/>
        <end position="359"/>
    </location>
</feature>
<dbReference type="PRINTS" id="PR00237">
    <property type="entry name" value="GPCRRHODOPSN"/>
</dbReference>
<keyword evidence="7 10" id="KW-0675">Receptor</keyword>
<feature type="transmembrane region" description="Helical" evidence="10">
    <location>
        <begin position="111"/>
        <end position="129"/>
    </location>
</feature>
<feature type="transmembrane region" description="Helical" evidence="10">
    <location>
        <begin position="198"/>
        <end position="226"/>
    </location>
</feature>
<proteinExistence type="evidence at transcript level"/>
<feature type="transmembrane region" description="Helical" evidence="10">
    <location>
        <begin position="37"/>
        <end position="59"/>
    </location>
</feature>
<keyword evidence="8 10" id="KW-0325">Glycoprotein</keyword>
<evidence type="ECO:0000256" key="4">
    <source>
        <dbReference type="ARBA" id="ARBA00022989"/>
    </source>
</evidence>
<organism evidence="12">
    <name type="scientific">Platynereis dumerilii</name>
    <name type="common">Dumeril's clam worm</name>
    <dbReference type="NCBI Taxonomy" id="6359"/>
    <lineage>
        <taxon>Eukaryota</taxon>
        <taxon>Metazoa</taxon>
        <taxon>Spiralia</taxon>
        <taxon>Lophotrochozoa</taxon>
        <taxon>Annelida</taxon>
        <taxon>Polychaeta</taxon>
        <taxon>Errantia</taxon>
        <taxon>Phyllodocida</taxon>
        <taxon>Nereididae</taxon>
        <taxon>Platynereis</taxon>
    </lineage>
</organism>
<keyword evidence="4 10" id="KW-1133">Transmembrane helix</keyword>
<protein>
    <submittedName>
        <fullName evidence="12">Vasotocin receptor 2</fullName>
    </submittedName>
</protein>
<evidence type="ECO:0000256" key="6">
    <source>
        <dbReference type="ARBA" id="ARBA00023136"/>
    </source>
</evidence>
<keyword evidence="3 10" id="KW-0812">Transmembrane</keyword>
<dbReference type="InterPro" id="IPR001817">
    <property type="entry name" value="Vasoprsn_rcpt"/>
</dbReference>
<dbReference type="PANTHER" id="PTHR24241">
    <property type="entry name" value="NEUROPEPTIDE RECEPTOR-RELATED G-PROTEIN COUPLED RECEPTOR"/>
    <property type="match status" value="1"/>
</dbReference>
<evidence type="ECO:0000256" key="8">
    <source>
        <dbReference type="ARBA" id="ARBA00023180"/>
    </source>
</evidence>
<dbReference type="GO" id="GO:0005886">
    <property type="term" value="C:plasma membrane"/>
    <property type="evidence" value="ECO:0007669"/>
    <property type="project" value="UniProtKB-SubCell"/>
</dbReference>
<evidence type="ECO:0000256" key="2">
    <source>
        <dbReference type="ARBA" id="ARBA00022475"/>
    </source>
</evidence>
<dbReference type="SUPFAM" id="SSF81321">
    <property type="entry name" value="Family A G protein-coupled receptor-like"/>
    <property type="match status" value="1"/>
</dbReference>
<dbReference type="PROSITE" id="PS50262">
    <property type="entry name" value="G_PROTEIN_RECEP_F1_2"/>
    <property type="match status" value="1"/>
</dbReference>